<dbReference type="EMBL" id="JBHTJV010000003">
    <property type="protein sequence ID" value="MFD0915872.1"/>
    <property type="molecule type" value="Genomic_DNA"/>
</dbReference>
<gene>
    <name evidence="2" type="ORF">ACFQ14_05580</name>
</gene>
<feature type="transmembrane region" description="Helical" evidence="1">
    <location>
        <begin position="75"/>
        <end position="96"/>
    </location>
</feature>
<dbReference type="Pfam" id="PF19602">
    <property type="entry name" value="DUF6107"/>
    <property type="match status" value="1"/>
</dbReference>
<evidence type="ECO:0000256" key="1">
    <source>
        <dbReference type="SAM" id="Phobius"/>
    </source>
</evidence>
<dbReference type="InterPro" id="IPR046089">
    <property type="entry name" value="DUF6107"/>
</dbReference>
<feature type="transmembrane region" description="Helical" evidence="1">
    <location>
        <begin position="12"/>
        <end position="36"/>
    </location>
</feature>
<keyword evidence="3" id="KW-1185">Reference proteome</keyword>
<evidence type="ECO:0000313" key="3">
    <source>
        <dbReference type="Proteomes" id="UP001597101"/>
    </source>
</evidence>
<comment type="caution">
    <text evidence="2">The sequence shown here is derived from an EMBL/GenBank/DDBJ whole genome shotgun (WGS) entry which is preliminary data.</text>
</comment>
<keyword evidence="1" id="KW-0812">Transmembrane</keyword>
<proteinExistence type="predicted"/>
<dbReference type="RefSeq" id="WP_377211716.1">
    <property type="nucleotide sequence ID" value="NZ_JBHTJV010000003.1"/>
</dbReference>
<evidence type="ECO:0000313" key="2">
    <source>
        <dbReference type="EMBL" id="MFD0915872.1"/>
    </source>
</evidence>
<protein>
    <submittedName>
        <fullName evidence="2">DUF6107 family protein</fullName>
    </submittedName>
</protein>
<name>A0ABW3FBN5_9HYPH</name>
<keyword evidence="1" id="KW-0472">Membrane</keyword>
<sequence>MLPRPMTMLHDAAPALMLAKIFGAVAGSLVSLAYILPRNRREAALRFTVGTVCGFALGIPAGLKAADALGILDRLTIVEVSLMGSMLASLCAWWGLGVLHRMSEWLPFYFETIFQRGKPTQSKKDQ</sequence>
<reference evidence="3" key="1">
    <citation type="journal article" date="2019" name="Int. J. Syst. Evol. Microbiol.">
        <title>The Global Catalogue of Microorganisms (GCM) 10K type strain sequencing project: providing services to taxonomists for standard genome sequencing and annotation.</title>
        <authorList>
            <consortium name="The Broad Institute Genomics Platform"/>
            <consortium name="The Broad Institute Genome Sequencing Center for Infectious Disease"/>
            <person name="Wu L."/>
            <person name="Ma J."/>
        </authorList>
    </citation>
    <scope>NUCLEOTIDE SEQUENCE [LARGE SCALE GENOMIC DNA]</scope>
    <source>
        <strain evidence="3">CCUG 60023</strain>
    </source>
</reference>
<feature type="transmembrane region" description="Helical" evidence="1">
    <location>
        <begin position="43"/>
        <end position="63"/>
    </location>
</feature>
<accession>A0ABW3FBN5</accession>
<organism evidence="2 3">
    <name type="scientific">Pseudahrensia aquimaris</name>
    <dbReference type="NCBI Taxonomy" id="744461"/>
    <lineage>
        <taxon>Bacteria</taxon>
        <taxon>Pseudomonadati</taxon>
        <taxon>Pseudomonadota</taxon>
        <taxon>Alphaproteobacteria</taxon>
        <taxon>Hyphomicrobiales</taxon>
        <taxon>Ahrensiaceae</taxon>
        <taxon>Pseudahrensia</taxon>
    </lineage>
</organism>
<dbReference type="Proteomes" id="UP001597101">
    <property type="component" value="Unassembled WGS sequence"/>
</dbReference>
<keyword evidence="1" id="KW-1133">Transmembrane helix</keyword>